<accession>A0A9D1ZAY7</accession>
<dbReference type="PANTHER" id="PTHR32502:SF8">
    <property type="entry name" value="N-ACETYLGALACTOSAMINE PERMEASE IIC COMPONENT 1"/>
    <property type="match status" value="1"/>
</dbReference>
<evidence type="ECO:0000313" key="11">
    <source>
        <dbReference type="Proteomes" id="UP000824133"/>
    </source>
</evidence>
<reference evidence="10" key="1">
    <citation type="journal article" date="2021" name="PeerJ">
        <title>Extensive microbial diversity within the chicken gut microbiome revealed by metagenomics and culture.</title>
        <authorList>
            <person name="Gilroy R."/>
            <person name="Ravi A."/>
            <person name="Getino M."/>
            <person name="Pursley I."/>
            <person name="Horton D.L."/>
            <person name="Alikhan N.F."/>
            <person name="Baker D."/>
            <person name="Gharbi K."/>
            <person name="Hall N."/>
            <person name="Watson M."/>
            <person name="Adriaenssens E.M."/>
            <person name="Foster-Nyarko E."/>
            <person name="Jarju S."/>
            <person name="Secka A."/>
            <person name="Antonio M."/>
            <person name="Oren A."/>
            <person name="Chaudhuri R.R."/>
            <person name="La Ragione R."/>
            <person name="Hildebrand F."/>
            <person name="Pallen M.J."/>
        </authorList>
    </citation>
    <scope>NUCLEOTIDE SEQUENCE</scope>
    <source>
        <strain evidence="10">ChiHjej10B9-743</strain>
    </source>
</reference>
<dbReference type="InterPro" id="IPR050303">
    <property type="entry name" value="GatZ_KbaZ_carbometab"/>
</dbReference>
<feature type="transmembrane region" description="Helical" evidence="9">
    <location>
        <begin position="141"/>
        <end position="163"/>
    </location>
</feature>
<dbReference type="Pfam" id="PF03609">
    <property type="entry name" value="EII-Sor"/>
    <property type="match status" value="1"/>
</dbReference>
<keyword evidence="7 9" id="KW-1133">Transmembrane helix</keyword>
<evidence type="ECO:0000256" key="8">
    <source>
        <dbReference type="ARBA" id="ARBA00023136"/>
    </source>
</evidence>
<dbReference type="GO" id="GO:0009401">
    <property type="term" value="P:phosphoenolpyruvate-dependent sugar phosphotransferase system"/>
    <property type="evidence" value="ECO:0007669"/>
    <property type="project" value="UniProtKB-KW"/>
</dbReference>
<evidence type="ECO:0000256" key="6">
    <source>
        <dbReference type="ARBA" id="ARBA00022692"/>
    </source>
</evidence>
<reference evidence="10" key="2">
    <citation type="submission" date="2021-04" db="EMBL/GenBank/DDBJ databases">
        <authorList>
            <person name="Gilroy R."/>
        </authorList>
    </citation>
    <scope>NUCLEOTIDE SEQUENCE</scope>
    <source>
        <strain evidence="10">ChiHjej10B9-743</strain>
    </source>
</reference>
<protein>
    <submittedName>
        <fullName evidence="10">PTS sugar transporter subunit IIC</fullName>
    </submittedName>
</protein>
<dbReference type="PROSITE" id="PS51106">
    <property type="entry name" value="PTS_EIIC_TYPE_4"/>
    <property type="match status" value="1"/>
</dbReference>
<evidence type="ECO:0000256" key="5">
    <source>
        <dbReference type="ARBA" id="ARBA00022683"/>
    </source>
</evidence>
<dbReference type="Proteomes" id="UP000824133">
    <property type="component" value="Unassembled WGS sequence"/>
</dbReference>
<keyword evidence="2" id="KW-0813">Transport</keyword>
<keyword evidence="6 9" id="KW-0812">Transmembrane</keyword>
<dbReference type="EMBL" id="DXCP01000034">
    <property type="protein sequence ID" value="HIY79687.1"/>
    <property type="molecule type" value="Genomic_DNA"/>
</dbReference>
<feature type="transmembrane region" description="Helical" evidence="9">
    <location>
        <begin position="34"/>
        <end position="60"/>
    </location>
</feature>
<evidence type="ECO:0000256" key="2">
    <source>
        <dbReference type="ARBA" id="ARBA00022448"/>
    </source>
</evidence>
<organism evidence="10 11">
    <name type="scientific">Candidatus Olsenella excrementavium</name>
    <dbReference type="NCBI Taxonomy" id="2838709"/>
    <lineage>
        <taxon>Bacteria</taxon>
        <taxon>Bacillati</taxon>
        <taxon>Actinomycetota</taxon>
        <taxon>Coriobacteriia</taxon>
        <taxon>Coriobacteriales</taxon>
        <taxon>Atopobiaceae</taxon>
        <taxon>Olsenella</taxon>
    </lineage>
</organism>
<feature type="transmembrane region" description="Helical" evidence="9">
    <location>
        <begin position="80"/>
        <end position="105"/>
    </location>
</feature>
<evidence type="ECO:0000256" key="1">
    <source>
        <dbReference type="ARBA" id="ARBA00004651"/>
    </source>
</evidence>
<keyword evidence="8 9" id="KW-0472">Membrane</keyword>
<comment type="caution">
    <text evidence="10">The sequence shown here is derived from an EMBL/GenBank/DDBJ whole genome shotgun (WGS) entry which is preliminary data.</text>
</comment>
<dbReference type="GO" id="GO:0005886">
    <property type="term" value="C:plasma membrane"/>
    <property type="evidence" value="ECO:0007669"/>
    <property type="project" value="UniProtKB-SubCell"/>
</dbReference>
<feature type="transmembrane region" description="Helical" evidence="9">
    <location>
        <begin position="209"/>
        <end position="242"/>
    </location>
</feature>
<dbReference type="PANTHER" id="PTHR32502">
    <property type="entry name" value="N-ACETYLGALACTOSAMINE PERMEASE II COMPONENT-RELATED"/>
    <property type="match status" value="1"/>
</dbReference>
<evidence type="ECO:0000256" key="4">
    <source>
        <dbReference type="ARBA" id="ARBA00022597"/>
    </source>
</evidence>
<dbReference type="AlphaFoldDB" id="A0A9D1ZAY7"/>
<evidence type="ECO:0000256" key="7">
    <source>
        <dbReference type="ARBA" id="ARBA00022989"/>
    </source>
</evidence>
<feature type="transmembrane region" description="Helical" evidence="9">
    <location>
        <begin position="175"/>
        <end position="197"/>
    </location>
</feature>
<gene>
    <name evidence="10" type="ORF">IAA42_04535</name>
</gene>
<keyword evidence="3" id="KW-1003">Cell membrane</keyword>
<proteinExistence type="predicted"/>
<feature type="transmembrane region" description="Helical" evidence="9">
    <location>
        <begin position="6"/>
        <end position="22"/>
    </location>
</feature>
<evidence type="ECO:0000313" key="10">
    <source>
        <dbReference type="EMBL" id="HIY79687.1"/>
    </source>
</evidence>
<keyword evidence="5" id="KW-0598">Phosphotransferase system</keyword>
<evidence type="ECO:0000256" key="9">
    <source>
        <dbReference type="SAM" id="Phobius"/>
    </source>
</evidence>
<name>A0A9D1ZAY7_9ACTN</name>
<keyword evidence="4 10" id="KW-0762">Sugar transport</keyword>
<dbReference type="InterPro" id="IPR004700">
    <property type="entry name" value="PTS_IIC_man"/>
</dbReference>
<sequence>MDSGLLVQALVLTLVTWLMFFDKYCTQFFTYRPVVIGPIVGLIMGNFEIGLQVGCIVELMFLGQVFVGTALPPEETFSTILAAAFACIANSTEVALATALPLAVLAQMGMYFRNMVLCVWTGHRLEAAVERHDLKGITMNCLVLPNVFNFVLFALPVFLAVYFGADLVQSIINVIPQSIITGLAVGGNMIGAVGLSLLMKSINFSKMWYFFLIGFFFASYLGIGNIGITVLAIICVAVSFYADRERDEQAALS</sequence>
<evidence type="ECO:0000256" key="3">
    <source>
        <dbReference type="ARBA" id="ARBA00022475"/>
    </source>
</evidence>
<comment type="subcellular location">
    <subcellularLocation>
        <location evidence="1">Cell membrane</location>
        <topology evidence="1">Multi-pass membrane protein</topology>
    </subcellularLocation>
</comment>